<dbReference type="InterPro" id="IPR045618">
    <property type="entry name" value="DUF6444"/>
</dbReference>
<feature type="compositionally biased region" description="Basic and acidic residues" evidence="1">
    <location>
        <begin position="93"/>
        <end position="114"/>
    </location>
</feature>
<protein>
    <submittedName>
        <fullName evidence="4">IS66 family transposase</fullName>
    </submittedName>
</protein>
<dbReference type="Pfam" id="PF20042">
    <property type="entry name" value="DUF6444"/>
    <property type="match status" value="1"/>
</dbReference>
<dbReference type="AlphaFoldDB" id="A0A8J8BF46"/>
<dbReference type="Pfam" id="PF03050">
    <property type="entry name" value="DDE_Tnp_IS66"/>
    <property type="match status" value="1"/>
</dbReference>
<name>A0A8J8BF46_9ACTN</name>
<dbReference type="EMBL" id="JAGSXH010000292">
    <property type="protein sequence ID" value="MBS2967073.1"/>
    <property type="molecule type" value="Genomic_DNA"/>
</dbReference>
<gene>
    <name evidence="4" type="ORF">KGA66_28830</name>
</gene>
<accession>A0A8J8BF46</accession>
<dbReference type="PANTHER" id="PTHR33678:SF2">
    <property type="match status" value="1"/>
</dbReference>
<evidence type="ECO:0000313" key="5">
    <source>
        <dbReference type="Proteomes" id="UP000677913"/>
    </source>
</evidence>
<feature type="compositionally biased region" description="Gly residues" evidence="1">
    <location>
        <begin position="120"/>
        <end position="129"/>
    </location>
</feature>
<proteinExistence type="predicted"/>
<keyword evidence="5" id="KW-1185">Reference proteome</keyword>
<evidence type="ECO:0000256" key="1">
    <source>
        <dbReference type="SAM" id="MobiDB-lite"/>
    </source>
</evidence>
<sequence length="539" mass="57280">MTAADQPTPSVDGLLTALAERDQRIARQAVLIREGVGREAVLTARIAELEERDAAKDARIAALEALVADVARKLGKDSQNSSKPPSSDGLGSRAERRRQERERRRTEPAEGPKDAKKRGGQPGHPGGGLAFTATPDDVRVVEPGPCGGCGADLAGAPQVRTVPLQVVDIPEIRALVRQFLLVSRRCGCGTVTRAAAPEGAVGAPVCYGPNLSAAALLLHTFGQLGQERAAETVNGLFGTAVSTGWINKIAARFAAGLRGFEADAKTALLTEQVLLADETPVNTAADSPEADGADPVAGAARTFKPCVFTLRSEKIVWLGAGHTRGHAAMEPFDVFGRFTGTLVTDDWGGYLKYEQTLKARQLCNAHLIRSARGIAAEPGQGWATTMIAALRAGRAAVKAAITAGAAALTAEQIEQVRAEYTAQATAGMAVNRARRTANGGRHPGWVLAKRLLDKIDQVLHHLTDFAVPWTSNLAEQALRHVKVHLKTSGCFRTLATTRAYCRIHSYLITIRLHGVDPMKAIRDALAGRAWTPLRAVTAH</sequence>
<dbReference type="PANTHER" id="PTHR33678">
    <property type="entry name" value="BLL1576 PROTEIN"/>
    <property type="match status" value="1"/>
</dbReference>
<dbReference type="NCBIfam" id="NF033517">
    <property type="entry name" value="transpos_IS66"/>
    <property type="match status" value="1"/>
</dbReference>
<reference evidence="4" key="1">
    <citation type="submission" date="2021-04" db="EMBL/GenBank/DDBJ databases">
        <title>Genome based classification of Actinospica acidithermotolerans sp. nov., an actinobacterium isolated from an Indonesian hot spring.</title>
        <authorList>
            <person name="Kusuma A.B."/>
            <person name="Putra K.E."/>
            <person name="Nafisah S."/>
            <person name="Loh J."/>
            <person name="Nouioui I."/>
            <person name="Goodfellow M."/>
        </authorList>
    </citation>
    <scope>NUCLEOTIDE SEQUENCE</scope>
    <source>
        <strain evidence="4">DSM 45618</strain>
    </source>
</reference>
<dbReference type="Proteomes" id="UP000677913">
    <property type="component" value="Unassembled WGS sequence"/>
</dbReference>
<dbReference type="InterPro" id="IPR052344">
    <property type="entry name" value="Transposase-related"/>
</dbReference>
<feature type="region of interest" description="Disordered" evidence="1">
    <location>
        <begin position="74"/>
        <end position="133"/>
    </location>
</feature>
<comment type="caution">
    <text evidence="4">The sequence shown here is derived from an EMBL/GenBank/DDBJ whole genome shotgun (WGS) entry which is preliminary data.</text>
</comment>
<evidence type="ECO:0000259" key="2">
    <source>
        <dbReference type="Pfam" id="PF03050"/>
    </source>
</evidence>
<dbReference type="InterPro" id="IPR004291">
    <property type="entry name" value="Transposase_IS66_central"/>
</dbReference>
<organism evidence="4 5">
    <name type="scientific">Actinocrinis puniceicyclus</name>
    <dbReference type="NCBI Taxonomy" id="977794"/>
    <lineage>
        <taxon>Bacteria</taxon>
        <taxon>Bacillati</taxon>
        <taxon>Actinomycetota</taxon>
        <taxon>Actinomycetes</taxon>
        <taxon>Catenulisporales</taxon>
        <taxon>Actinospicaceae</taxon>
        <taxon>Actinocrinis</taxon>
    </lineage>
</organism>
<feature type="domain" description="Transposase IS66 central" evidence="2">
    <location>
        <begin position="206"/>
        <end position="495"/>
    </location>
</feature>
<dbReference type="RefSeq" id="WP_211472746.1">
    <property type="nucleotide sequence ID" value="NZ_JAGSXH010000292.1"/>
</dbReference>
<evidence type="ECO:0000259" key="3">
    <source>
        <dbReference type="Pfam" id="PF20042"/>
    </source>
</evidence>
<feature type="domain" description="DUF6444" evidence="3">
    <location>
        <begin position="42"/>
        <end position="116"/>
    </location>
</feature>
<evidence type="ECO:0000313" key="4">
    <source>
        <dbReference type="EMBL" id="MBS2967073.1"/>
    </source>
</evidence>